<feature type="compositionally biased region" description="Pro residues" evidence="10">
    <location>
        <begin position="426"/>
        <end position="436"/>
    </location>
</feature>
<feature type="compositionally biased region" description="Low complexity" evidence="10">
    <location>
        <begin position="76"/>
        <end position="100"/>
    </location>
</feature>
<evidence type="ECO:0000256" key="2">
    <source>
        <dbReference type="ARBA" id="ARBA00004653"/>
    </source>
</evidence>
<reference evidence="14" key="2">
    <citation type="submission" date="2013-12" db="EMBL/GenBank/DDBJ databases">
        <title>Evolution of pathogenesis and genome organization in the Tremellales.</title>
        <authorList>
            <person name="Cuomo C."/>
            <person name="Litvintseva A."/>
            <person name="Heitman J."/>
            <person name="Chen Y."/>
            <person name="Sun S."/>
            <person name="Springer D."/>
            <person name="Dromer F."/>
            <person name="Young S."/>
            <person name="Zeng Q."/>
            <person name="Chapman S."/>
            <person name="Gujja S."/>
            <person name="Saif S."/>
            <person name="Birren B."/>
        </authorList>
    </citation>
    <scope>NUCLEOTIDE SEQUENCE [LARGE SCALE GENOMIC DNA]</scope>
    <source>
        <strain evidence="14">BCC8398</strain>
    </source>
</reference>
<evidence type="ECO:0000256" key="7">
    <source>
        <dbReference type="ARBA" id="ARBA00022989"/>
    </source>
</evidence>
<dbReference type="AlphaFoldDB" id="A0A1B9GWX0"/>
<dbReference type="EMBL" id="KI669498">
    <property type="protein sequence ID" value="OCF35519.1"/>
    <property type="molecule type" value="Genomic_DNA"/>
</dbReference>
<dbReference type="Pfam" id="PF09335">
    <property type="entry name" value="VTT_dom"/>
    <property type="match status" value="1"/>
</dbReference>
<keyword evidence="6 11" id="KW-0812">Transmembrane</keyword>
<feature type="domain" description="VTT" evidence="12">
    <location>
        <begin position="269"/>
        <end position="384"/>
    </location>
</feature>
<evidence type="ECO:0000256" key="1">
    <source>
        <dbReference type="ARBA" id="ARBA00002978"/>
    </source>
</evidence>
<gene>
    <name evidence="13" type="ORF">I316_02571</name>
</gene>
<feature type="region of interest" description="Disordered" evidence="10">
    <location>
        <begin position="1"/>
        <end position="26"/>
    </location>
</feature>
<dbReference type="PANTHER" id="PTHR47549:SF3">
    <property type="entry name" value="GOLGI APPARATUS MEMBRANE PROTEIN TVP38"/>
    <property type="match status" value="1"/>
</dbReference>
<evidence type="ECO:0000256" key="9">
    <source>
        <dbReference type="ARBA" id="ARBA00023136"/>
    </source>
</evidence>
<evidence type="ECO:0000256" key="5">
    <source>
        <dbReference type="ARBA" id="ARBA00020673"/>
    </source>
</evidence>
<evidence type="ECO:0000313" key="14">
    <source>
        <dbReference type="Proteomes" id="UP000092666"/>
    </source>
</evidence>
<dbReference type="InterPro" id="IPR051076">
    <property type="entry name" value="Golgi_membrane_TVP38/TMEM64"/>
</dbReference>
<keyword evidence="9 11" id="KW-0472">Membrane</keyword>
<comment type="subcellular location">
    <subcellularLocation>
        <location evidence="2">Golgi apparatus membrane</location>
        <topology evidence="2">Multi-pass membrane protein</topology>
    </subcellularLocation>
</comment>
<proteinExistence type="inferred from homology"/>
<feature type="region of interest" description="Disordered" evidence="10">
    <location>
        <begin position="494"/>
        <end position="531"/>
    </location>
</feature>
<dbReference type="Proteomes" id="UP000092666">
    <property type="component" value="Unassembled WGS sequence"/>
</dbReference>
<dbReference type="OrthoDB" id="166803at2759"/>
<organism evidence="13 14">
    <name type="scientific">Kwoniella heveanensis BCC8398</name>
    <dbReference type="NCBI Taxonomy" id="1296120"/>
    <lineage>
        <taxon>Eukaryota</taxon>
        <taxon>Fungi</taxon>
        <taxon>Dikarya</taxon>
        <taxon>Basidiomycota</taxon>
        <taxon>Agaricomycotina</taxon>
        <taxon>Tremellomycetes</taxon>
        <taxon>Tremellales</taxon>
        <taxon>Cryptococcaceae</taxon>
        <taxon>Kwoniella</taxon>
    </lineage>
</organism>
<dbReference type="GO" id="GO:0000139">
    <property type="term" value="C:Golgi membrane"/>
    <property type="evidence" value="ECO:0007669"/>
    <property type="project" value="UniProtKB-SubCell"/>
</dbReference>
<evidence type="ECO:0000256" key="10">
    <source>
        <dbReference type="SAM" id="MobiDB-lite"/>
    </source>
</evidence>
<feature type="region of interest" description="Disordered" evidence="10">
    <location>
        <begin position="61"/>
        <end position="102"/>
    </location>
</feature>
<dbReference type="PANTHER" id="PTHR47549">
    <property type="entry name" value="GOLGI APPARATUS MEMBRANE PROTEIN TVP38-RELATED"/>
    <property type="match status" value="1"/>
</dbReference>
<feature type="transmembrane region" description="Helical" evidence="11">
    <location>
        <begin position="289"/>
        <end position="310"/>
    </location>
</feature>
<evidence type="ECO:0000256" key="11">
    <source>
        <dbReference type="SAM" id="Phobius"/>
    </source>
</evidence>
<feature type="compositionally biased region" description="Polar residues" evidence="10">
    <location>
        <begin position="65"/>
        <end position="75"/>
    </location>
</feature>
<feature type="transmembrane region" description="Helical" evidence="11">
    <location>
        <begin position="213"/>
        <end position="232"/>
    </location>
</feature>
<dbReference type="GO" id="GO:0016192">
    <property type="term" value="P:vesicle-mediated transport"/>
    <property type="evidence" value="ECO:0007669"/>
    <property type="project" value="TreeGrafter"/>
</dbReference>
<evidence type="ECO:0000259" key="12">
    <source>
        <dbReference type="Pfam" id="PF09335"/>
    </source>
</evidence>
<reference evidence="13 14" key="1">
    <citation type="submission" date="2013-07" db="EMBL/GenBank/DDBJ databases">
        <title>The Genome Sequence of Cryptococcus heveanensis BCC8398.</title>
        <authorList>
            <consortium name="The Broad Institute Genome Sequencing Platform"/>
            <person name="Cuomo C."/>
            <person name="Litvintseva A."/>
            <person name="Chen Y."/>
            <person name="Heitman J."/>
            <person name="Sun S."/>
            <person name="Springer D."/>
            <person name="Dromer F."/>
            <person name="Young S.K."/>
            <person name="Zeng Q."/>
            <person name="Gargeya S."/>
            <person name="Fitzgerald M."/>
            <person name="Abouelleil A."/>
            <person name="Alvarado L."/>
            <person name="Berlin A.M."/>
            <person name="Chapman S.B."/>
            <person name="Dewar J."/>
            <person name="Goldberg J."/>
            <person name="Griggs A."/>
            <person name="Gujja S."/>
            <person name="Hansen M."/>
            <person name="Howarth C."/>
            <person name="Imamovic A."/>
            <person name="Larimer J."/>
            <person name="McCowan C."/>
            <person name="Murphy C."/>
            <person name="Pearson M."/>
            <person name="Priest M."/>
            <person name="Roberts A."/>
            <person name="Saif S."/>
            <person name="Shea T."/>
            <person name="Sykes S."/>
            <person name="Wortman J."/>
            <person name="Nusbaum C."/>
            <person name="Birren B."/>
        </authorList>
    </citation>
    <scope>NUCLEOTIDE SEQUENCE [LARGE SCALE GENOMIC DNA]</scope>
    <source>
        <strain evidence="13 14">BCC8398</strain>
    </source>
</reference>
<feature type="transmembrane region" description="Helical" evidence="11">
    <location>
        <begin position="253"/>
        <end position="277"/>
    </location>
</feature>
<comment type="similarity">
    <text evidence="3">Belongs to the TVP38/TMEM64 family.</text>
</comment>
<protein>
    <recommendedName>
        <fullName evidence="4">Golgi apparatus membrane protein TVP38</fullName>
    </recommendedName>
    <alternativeName>
        <fullName evidence="5">Golgi apparatus membrane protein tvp38</fullName>
    </alternativeName>
</protein>
<evidence type="ECO:0000256" key="8">
    <source>
        <dbReference type="ARBA" id="ARBA00023034"/>
    </source>
</evidence>
<feature type="compositionally biased region" description="Gly residues" evidence="10">
    <location>
        <begin position="509"/>
        <end position="522"/>
    </location>
</feature>
<evidence type="ECO:0000256" key="4">
    <source>
        <dbReference type="ARBA" id="ARBA00013533"/>
    </source>
</evidence>
<feature type="compositionally biased region" description="Basic and acidic residues" evidence="10">
    <location>
        <begin position="495"/>
        <end position="508"/>
    </location>
</feature>
<feature type="region of interest" description="Disordered" evidence="10">
    <location>
        <begin position="401"/>
        <end position="459"/>
    </location>
</feature>
<keyword evidence="7 11" id="KW-1133">Transmembrane helix</keyword>
<evidence type="ECO:0000256" key="3">
    <source>
        <dbReference type="ARBA" id="ARBA00008640"/>
    </source>
</evidence>
<evidence type="ECO:0000313" key="13">
    <source>
        <dbReference type="EMBL" id="OCF35519.1"/>
    </source>
</evidence>
<sequence>MSSSAGFGSGQEGKASTSTSASTHHRPTFIHSSTSFADHHHVHHSTSSSSMSSSASASASASSAYQPSTKQTKNKSSYSDVPSNSSYHPHSQHHYQYPTPGYGYPARASELYGYDYDHDLDYDYPASKESYPPSDRPALHSPGGRDQNSASASTNAARYGELQMHHIHLPNDSRERLGGTSRSTMERTWAQIKEKSLCACSCSGEGGLGKGMMIGWIVTTVIVLAVLAWWRGELFEALDDLSKQLASMGHEGKAIIFILILITTIPPVPLYSTLIVLSGYTFGVWDGFVVSYAASLVGAVLVFVVSRCWLKDVITKSLANSPTSISILNILPSNPHLLLLIRIAPYPYNLLNVILASSPTLTLRTYTGCTAISLCKLVLHTWIGAGIHDLSASYGHNSGGTDGSKSVLENQGGDAESSDGEEIDGPWPPPPFPPSSHHPSHGYSHHVHTHPHVHGHPAMESSREDVKAYSTWIGIILCVGLFFYLTHLAKRALKKAQEEQEDREREMRQGGGAGGDGSGVGLLSGRNSEEV</sequence>
<keyword evidence="8" id="KW-0333">Golgi apparatus</keyword>
<keyword evidence="14" id="KW-1185">Reference proteome</keyword>
<name>A0A1B9GWX0_9TREE</name>
<feature type="region of interest" description="Disordered" evidence="10">
    <location>
        <begin position="124"/>
        <end position="154"/>
    </location>
</feature>
<evidence type="ECO:0000256" key="6">
    <source>
        <dbReference type="ARBA" id="ARBA00022692"/>
    </source>
</evidence>
<accession>A0A1B9GWX0</accession>
<feature type="transmembrane region" description="Helical" evidence="11">
    <location>
        <begin position="469"/>
        <end position="489"/>
    </location>
</feature>
<dbReference type="STRING" id="1296120.A0A1B9GWX0"/>
<feature type="compositionally biased region" description="Basic residues" evidence="10">
    <location>
        <begin position="438"/>
        <end position="455"/>
    </location>
</feature>
<dbReference type="GO" id="GO:0000022">
    <property type="term" value="P:mitotic spindle elongation"/>
    <property type="evidence" value="ECO:0007669"/>
    <property type="project" value="TreeGrafter"/>
</dbReference>
<comment type="function">
    <text evidence="1">Golgi membrane protein involved in vesicular trafficking and spindle migration.</text>
</comment>
<dbReference type="InterPro" id="IPR032816">
    <property type="entry name" value="VTT_dom"/>
</dbReference>